<dbReference type="HOGENOM" id="CLU_2552295_0_0_9"/>
<dbReference type="KEGG" id="cpy:Cphy_1848"/>
<evidence type="ECO:0000259" key="1">
    <source>
        <dbReference type="Pfam" id="PF06445"/>
    </source>
</evidence>
<dbReference type="Pfam" id="PF06445">
    <property type="entry name" value="GyrI-like"/>
    <property type="match status" value="1"/>
</dbReference>
<protein>
    <submittedName>
        <fullName evidence="2">Transcriptional regulator, MerR family</fullName>
    </submittedName>
</protein>
<evidence type="ECO:0000313" key="3">
    <source>
        <dbReference type="Proteomes" id="UP000000370"/>
    </source>
</evidence>
<feature type="domain" description="GyrI-like small molecule binding" evidence="1">
    <location>
        <begin position="20"/>
        <end position="79"/>
    </location>
</feature>
<dbReference type="eggNOG" id="COG4978">
    <property type="taxonomic scope" value="Bacteria"/>
</dbReference>
<name>A9KT06_LACP7</name>
<dbReference type="EMBL" id="CP000885">
    <property type="protein sequence ID" value="ABX42217.1"/>
    <property type="molecule type" value="Genomic_DNA"/>
</dbReference>
<sequence>MNIFYNRSNTIGRSIFPIQMASAIYKGSYEKINEVNEAVANWVRDNGYKFNGLSFCIYHVSPYETKNPEELVTEVCYPVIKK</sequence>
<dbReference type="AlphaFoldDB" id="A9KT06"/>
<accession>A9KT06</accession>
<proteinExistence type="predicted"/>
<dbReference type="SUPFAM" id="SSF55136">
    <property type="entry name" value="Probable bacterial effector-binding domain"/>
    <property type="match status" value="1"/>
</dbReference>
<organism evidence="2 3">
    <name type="scientific">Lachnoclostridium phytofermentans (strain ATCC 700394 / DSM 18823 / ISDg)</name>
    <name type="common">Clostridium phytofermentans</name>
    <dbReference type="NCBI Taxonomy" id="357809"/>
    <lineage>
        <taxon>Bacteria</taxon>
        <taxon>Bacillati</taxon>
        <taxon>Bacillota</taxon>
        <taxon>Clostridia</taxon>
        <taxon>Lachnospirales</taxon>
        <taxon>Lachnospiraceae</taxon>
    </lineage>
</organism>
<dbReference type="InterPro" id="IPR011256">
    <property type="entry name" value="Reg_factor_effector_dom_sf"/>
</dbReference>
<gene>
    <name evidence="2" type="ordered locus">Cphy_1848</name>
</gene>
<dbReference type="InterPro" id="IPR029442">
    <property type="entry name" value="GyrI-like"/>
</dbReference>
<dbReference type="STRING" id="357809.Cphy_1848"/>
<dbReference type="Proteomes" id="UP000000370">
    <property type="component" value="Chromosome"/>
</dbReference>
<keyword evidence="3" id="KW-1185">Reference proteome</keyword>
<evidence type="ECO:0000313" key="2">
    <source>
        <dbReference type="EMBL" id="ABX42217.1"/>
    </source>
</evidence>
<reference evidence="3" key="1">
    <citation type="submission" date="2007-11" db="EMBL/GenBank/DDBJ databases">
        <title>Complete genome sequence of Clostridium phytofermentans ISDg.</title>
        <authorList>
            <person name="Leschine S.B."/>
            <person name="Warnick T.A."/>
            <person name="Blanchard J.L."/>
            <person name="Schnell D.J."/>
            <person name="Petit E.L."/>
            <person name="LaTouf W.G."/>
            <person name="Copeland A."/>
            <person name="Lucas S."/>
            <person name="Lapidus A."/>
            <person name="Barry K."/>
            <person name="Glavina del Rio T."/>
            <person name="Dalin E."/>
            <person name="Tice H."/>
            <person name="Pitluck S."/>
            <person name="Kiss H."/>
            <person name="Brettin T."/>
            <person name="Bruce D."/>
            <person name="Detter J.C."/>
            <person name="Han C."/>
            <person name="Kuske C."/>
            <person name="Schmutz J."/>
            <person name="Larimer F."/>
            <person name="Land M."/>
            <person name="Hauser L."/>
            <person name="Kyrpides N."/>
            <person name="Kim E.A."/>
            <person name="Richardson P."/>
        </authorList>
    </citation>
    <scope>NUCLEOTIDE SEQUENCE [LARGE SCALE GENOMIC DNA]</scope>
    <source>
        <strain evidence="3">ATCC 700394 / DSM 18823 / ISDg</strain>
    </source>
</reference>
<dbReference type="Gene3D" id="3.20.80.10">
    <property type="entry name" value="Regulatory factor, effector binding domain"/>
    <property type="match status" value="1"/>
</dbReference>